<dbReference type="InterPro" id="IPR013752">
    <property type="entry name" value="KPA_reductase"/>
</dbReference>
<evidence type="ECO:0000256" key="4">
    <source>
        <dbReference type="ARBA" id="ARBA00013014"/>
    </source>
</evidence>
<dbReference type="InterPro" id="IPR008927">
    <property type="entry name" value="6-PGluconate_DH-like_C_sf"/>
</dbReference>
<comment type="function">
    <text evidence="1 11">Catalyzes the NADPH-dependent reduction of ketopantoate into pantoic acid.</text>
</comment>
<gene>
    <name evidence="14" type="primary">panE</name>
    <name evidence="14" type="ORF">FILTAD_02404</name>
</gene>
<dbReference type="InterPro" id="IPR013328">
    <property type="entry name" value="6PGD_dom2"/>
</dbReference>
<dbReference type="PANTHER" id="PTHR43765:SF2">
    <property type="entry name" value="2-DEHYDROPANTOATE 2-REDUCTASE"/>
    <property type="match status" value="1"/>
</dbReference>
<dbReference type="EC" id="1.1.1.169" evidence="4 11"/>
<evidence type="ECO:0000256" key="8">
    <source>
        <dbReference type="ARBA" id="ARBA00023002"/>
    </source>
</evidence>
<keyword evidence="8 11" id="KW-0560">Oxidoreductase</keyword>
<dbReference type="Gene3D" id="3.40.50.720">
    <property type="entry name" value="NAD(P)-binding Rossmann-like Domain"/>
    <property type="match status" value="1"/>
</dbReference>
<protein>
    <recommendedName>
        <fullName evidence="5 11">2-dehydropantoate 2-reductase</fullName>
        <ecNumber evidence="4 11">1.1.1.169</ecNumber>
    </recommendedName>
    <alternativeName>
        <fullName evidence="9 11">Ketopantoate reductase</fullName>
    </alternativeName>
</protein>
<feature type="domain" description="Ketopantoate reductase C-terminal" evidence="13">
    <location>
        <begin position="177"/>
        <end position="291"/>
    </location>
</feature>
<dbReference type="InterPro" id="IPR050838">
    <property type="entry name" value="Ketopantoate_reductase"/>
</dbReference>
<dbReference type="GO" id="GO:0015940">
    <property type="term" value="P:pantothenate biosynthetic process"/>
    <property type="evidence" value="ECO:0007669"/>
    <property type="project" value="UniProtKB-UniPathway"/>
</dbReference>
<evidence type="ECO:0000256" key="9">
    <source>
        <dbReference type="ARBA" id="ARBA00032024"/>
    </source>
</evidence>
<dbReference type="GO" id="GO:0005737">
    <property type="term" value="C:cytoplasm"/>
    <property type="evidence" value="ECO:0007669"/>
    <property type="project" value="TreeGrafter"/>
</dbReference>
<dbReference type="GO" id="GO:0050661">
    <property type="term" value="F:NADP binding"/>
    <property type="evidence" value="ECO:0007669"/>
    <property type="project" value="TreeGrafter"/>
</dbReference>
<dbReference type="Proteomes" id="UP000270468">
    <property type="component" value="Unassembled WGS sequence"/>
</dbReference>
<dbReference type="OrthoDB" id="9800163at2"/>
<dbReference type="GO" id="GO:0008677">
    <property type="term" value="F:2-dehydropantoate 2-reductase activity"/>
    <property type="evidence" value="ECO:0007669"/>
    <property type="project" value="UniProtKB-EC"/>
</dbReference>
<dbReference type="SUPFAM" id="SSF51735">
    <property type="entry name" value="NAD(P)-binding Rossmann-fold domains"/>
    <property type="match status" value="1"/>
</dbReference>
<evidence type="ECO:0000256" key="10">
    <source>
        <dbReference type="ARBA" id="ARBA00048793"/>
    </source>
</evidence>
<dbReference type="Pfam" id="PF02558">
    <property type="entry name" value="ApbA"/>
    <property type="match status" value="1"/>
</dbReference>
<dbReference type="Pfam" id="PF08546">
    <property type="entry name" value="ApbA_C"/>
    <property type="match status" value="1"/>
</dbReference>
<dbReference type="InterPro" id="IPR013332">
    <property type="entry name" value="KPR_N"/>
</dbReference>
<evidence type="ECO:0000256" key="7">
    <source>
        <dbReference type="ARBA" id="ARBA00022857"/>
    </source>
</evidence>
<dbReference type="InterPro" id="IPR036291">
    <property type="entry name" value="NAD(P)-bd_dom_sf"/>
</dbReference>
<reference evidence="14 15" key="1">
    <citation type="submission" date="2018-11" db="EMBL/GenBank/DDBJ databases">
        <authorList>
            <person name="Criscuolo A."/>
        </authorList>
    </citation>
    <scope>NUCLEOTIDE SEQUENCE [LARGE SCALE GENOMIC DNA]</scope>
    <source>
        <strain evidence="14">ATB-66</strain>
    </source>
</reference>
<proteinExistence type="inferred from homology"/>
<evidence type="ECO:0000256" key="5">
    <source>
        <dbReference type="ARBA" id="ARBA00019465"/>
    </source>
</evidence>
<evidence type="ECO:0000256" key="6">
    <source>
        <dbReference type="ARBA" id="ARBA00022655"/>
    </source>
</evidence>
<dbReference type="SUPFAM" id="SSF48179">
    <property type="entry name" value="6-phosphogluconate dehydrogenase C-terminal domain-like"/>
    <property type="match status" value="1"/>
</dbReference>
<organism evidence="14 15">
    <name type="scientific">Filibacter tadaridae</name>
    <dbReference type="NCBI Taxonomy" id="2483811"/>
    <lineage>
        <taxon>Bacteria</taxon>
        <taxon>Bacillati</taxon>
        <taxon>Bacillota</taxon>
        <taxon>Bacilli</taxon>
        <taxon>Bacillales</taxon>
        <taxon>Caryophanaceae</taxon>
        <taxon>Filibacter</taxon>
    </lineage>
</organism>
<comment type="similarity">
    <text evidence="3 11">Belongs to the ketopantoate reductase family.</text>
</comment>
<dbReference type="FunFam" id="1.10.1040.10:FF:000017">
    <property type="entry name" value="2-dehydropantoate 2-reductase"/>
    <property type="match status" value="1"/>
</dbReference>
<evidence type="ECO:0000256" key="3">
    <source>
        <dbReference type="ARBA" id="ARBA00007870"/>
    </source>
</evidence>
<dbReference type="EMBL" id="UXAV01000042">
    <property type="protein sequence ID" value="VDC29852.1"/>
    <property type="molecule type" value="Genomic_DNA"/>
</dbReference>
<evidence type="ECO:0000256" key="2">
    <source>
        <dbReference type="ARBA" id="ARBA00004994"/>
    </source>
</evidence>
<comment type="catalytic activity">
    <reaction evidence="10 11">
        <text>(R)-pantoate + NADP(+) = 2-dehydropantoate + NADPH + H(+)</text>
        <dbReference type="Rhea" id="RHEA:16233"/>
        <dbReference type="ChEBI" id="CHEBI:11561"/>
        <dbReference type="ChEBI" id="CHEBI:15378"/>
        <dbReference type="ChEBI" id="CHEBI:15980"/>
        <dbReference type="ChEBI" id="CHEBI:57783"/>
        <dbReference type="ChEBI" id="CHEBI:58349"/>
        <dbReference type="EC" id="1.1.1.169"/>
    </reaction>
</comment>
<feature type="domain" description="Ketopantoate reductase N-terminal" evidence="12">
    <location>
        <begin position="3"/>
        <end position="147"/>
    </location>
</feature>
<evidence type="ECO:0000259" key="13">
    <source>
        <dbReference type="Pfam" id="PF08546"/>
    </source>
</evidence>
<evidence type="ECO:0000313" key="15">
    <source>
        <dbReference type="Proteomes" id="UP000270468"/>
    </source>
</evidence>
<dbReference type="AlphaFoldDB" id="A0A3P5XG55"/>
<name>A0A3P5XG55_9BACL</name>
<accession>A0A3P5XG55</accession>
<dbReference type="InterPro" id="IPR003710">
    <property type="entry name" value="ApbA"/>
</dbReference>
<evidence type="ECO:0000313" key="14">
    <source>
        <dbReference type="EMBL" id="VDC29852.1"/>
    </source>
</evidence>
<dbReference type="RefSeq" id="WP_124071010.1">
    <property type="nucleotide sequence ID" value="NZ_CBCRXF010000001.1"/>
</dbReference>
<dbReference type="UniPathway" id="UPA00028">
    <property type="reaction ID" value="UER00004"/>
</dbReference>
<evidence type="ECO:0000256" key="1">
    <source>
        <dbReference type="ARBA" id="ARBA00002919"/>
    </source>
</evidence>
<dbReference type="PANTHER" id="PTHR43765">
    <property type="entry name" value="2-DEHYDROPANTOATE 2-REDUCTASE-RELATED"/>
    <property type="match status" value="1"/>
</dbReference>
<keyword evidence="7 11" id="KW-0521">NADP</keyword>
<keyword evidence="15" id="KW-1185">Reference proteome</keyword>
<keyword evidence="6 11" id="KW-0566">Pantothenate biosynthesis</keyword>
<sequence>MEVTIAGAGSIGLLMGSFLAEAGYNVTFYVRRKEQKKCIQSEGICRINVDGSTSVFRVNATTEFSELPVANCWIVAVKYSGIAELLTVMQKENVVQPILFVQNGIGHLELVGATSLPNVSFATVEHGAGRKDDRTVAHNGVGMLTIANERGDADVFRLMQQAHSSFFPLSRHTEAKEILLRKALINCLINPLTAILGVTNGELLTDKYCNSLLDRLYNELLEAFPEMGISLSYDAIVSVCKTTAQNRSSMLTDRKAGRPMEIETIVTAIIRIAENRGKSTPFLQILEAMLYAVDWRGGN</sequence>
<dbReference type="NCBIfam" id="TIGR00745">
    <property type="entry name" value="apbA_panE"/>
    <property type="match status" value="1"/>
</dbReference>
<comment type="pathway">
    <text evidence="2 11">Cofactor biosynthesis; (R)-pantothenate biosynthesis; (R)-pantoate from 3-methyl-2-oxobutanoate: step 2/2.</text>
</comment>
<evidence type="ECO:0000259" key="12">
    <source>
        <dbReference type="Pfam" id="PF02558"/>
    </source>
</evidence>
<evidence type="ECO:0000256" key="11">
    <source>
        <dbReference type="RuleBase" id="RU362068"/>
    </source>
</evidence>
<dbReference type="Gene3D" id="1.10.1040.10">
    <property type="entry name" value="N-(1-d-carboxylethyl)-l-norvaline Dehydrogenase, domain 2"/>
    <property type="match status" value="1"/>
</dbReference>